<feature type="transmembrane region" description="Helical" evidence="8">
    <location>
        <begin position="158"/>
        <end position="174"/>
    </location>
</feature>
<proteinExistence type="inferred from homology"/>
<comment type="subunit">
    <text evidence="8">Homodimer.</text>
</comment>
<keyword evidence="3 8" id="KW-0256">Endoplasmic reticulum</keyword>
<dbReference type="PANTHER" id="PTHR10202">
    <property type="entry name" value="PRESENILIN"/>
    <property type="match status" value="1"/>
</dbReference>
<dbReference type="PRINTS" id="PR01072">
    <property type="entry name" value="PRESENILIN"/>
</dbReference>
<keyword evidence="10" id="KW-1185">Reference proteome</keyword>
<dbReference type="InterPro" id="IPR001108">
    <property type="entry name" value="Peptidase_A22A"/>
</dbReference>
<comment type="function">
    <text evidence="8">Probable subunit of the gamma-secretase complex, an endoprotease complex that catalyzes the intramembrane cleavage of integral membrane proteins such as Notch receptors.</text>
</comment>
<evidence type="ECO:0000256" key="1">
    <source>
        <dbReference type="ARBA" id="ARBA00008604"/>
    </source>
</evidence>
<dbReference type="GO" id="GO:0000139">
    <property type="term" value="C:Golgi membrane"/>
    <property type="evidence" value="ECO:0007669"/>
    <property type="project" value="UniProtKB-SubCell"/>
</dbReference>
<evidence type="ECO:0000256" key="8">
    <source>
        <dbReference type="RuleBase" id="RU361148"/>
    </source>
</evidence>
<organism evidence="9 10">
    <name type="scientific">Caenorhabditis bovis</name>
    <dbReference type="NCBI Taxonomy" id="2654633"/>
    <lineage>
        <taxon>Eukaryota</taxon>
        <taxon>Metazoa</taxon>
        <taxon>Ecdysozoa</taxon>
        <taxon>Nematoda</taxon>
        <taxon>Chromadorea</taxon>
        <taxon>Rhabditida</taxon>
        <taxon>Rhabditina</taxon>
        <taxon>Rhabditomorpha</taxon>
        <taxon>Rhabditoidea</taxon>
        <taxon>Rhabditidae</taxon>
        <taxon>Peloderinae</taxon>
        <taxon>Caenorhabditis</taxon>
    </lineage>
</organism>
<evidence type="ECO:0000256" key="2">
    <source>
        <dbReference type="ARBA" id="ARBA00022692"/>
    </source>
</evidence>
<feature type="transmembrane region" description="Helical" evidence="8">
    <location>
        <begin position="65"/>
        <end position="90"/>
    </location>
</feature>
<keyword evidence="7 8" id="KW-0472">Membrane</keyword>
<feature type="transmembrane region" description="Helical" evidence="8">
    <location>
        <begin position="278"/>
        <end position="299"/>
    </location>
</feature>
<dbReference type="Gene3D" id="1.10.472.100">
    <property type="entry name" value="Presenilin"/>
    <property type="match status" value="1"/>
</dbReference>
<evidence type="ECO:0000256" key="6">
    <source>
        <dbReference type="ARBA" id="ARBA00023034"/>
    </source>
</evidence>
<keyword evidence="6 8" id="KW-0333">Golgi apparatus</keyword>
<comment type="domain">
    <text evidence="8">The PAL motif is required for normal active site conformation.</text>
</comment>
<accession>A0A8S1FF04</accession>
<dbReference type="EC" id="3.4.23.-" evidence="8"/>
<keyword evidence="2 8" id="KW-0812">Transmembrane</keyword>
<evidence type="ECO:0000313" key="10">
    <source>
        <dbReference type="Proteomes" id="UP000494206"/>
    </source>
</evidence>
<dbReference type="AlphaFoldDB" id="A0A8S1FF04"/>
<comment type="similarity">
    <text evidence="1 8">Belongs to the peptidase A22A family.</text>
</comment>
<protein>
    <recommendedName>
        <fullName evidence="8">Presenilin</fullName>
        <ecNumber evidence="8">3.4.23.-</ecNumber>
    </recommendedName>
</protein>
<evidence type="ECO:0000256" key="4">
    <source>
        <dbReference type="ARBA" id="ARBA00022976"/>
    </source>
</evidence>
<feature type="transmembrane region" description="Helical" evidence="8">
    <location>
        <begin position="305"/>
        <end position="328"/>
    </location>
</feature>
<comment type="subcellular location">
    <subcellularLocation>
        <location evidence="8">Endoplasmic reticulum membrane</location>
        <topology evidence="8">Multi-pass membrane protein</topology>
    </subcellularLocation>
    <subcellularLocation>
        <location evidence="8">Golgi apparatus membrane</location>
        <topology evidence="8">Multi-pass membrane protein</topology>
    </subcellularLocation>
</comment>
<dbReference type="OrthoDB" id="20287at2759"/>
<sequence>MNIFTEEINRGAGSLVKLITPVSICMLLVVLGMHMNDFYAVHQEKINLEILKHVVLPTNPTVSNIAISISVTALLLAAVITSTTCLVILYKFEFYKVLNVWIVSGTVILLFGLGLVRIKEICVFFNISPSIITVFIIVSNFTALGVIFIHYKGPLKGQQAYLIVLSGLTALSILKNLPDWTAWMLLIGMSIWDIFAVLSPYGPLRFLVETANERDEPLFPALLYTSGVIYNCMATPSNTQGAQNYRSERDEVKMGLGDFIFYSVLIGKSTEFDDWNTVLASYLAIIVGLIVTIILLAIVGKPLPALPISVAFGVTFNFCTAHLITDFLNMLTKRQQLI</sequence>
<dbReference type="InterPro" id="IPR042524">
    <property type="entry name" value="Presenilin_C"/>
</dbReference>
<keyword evidence="5 8" id="KW-1133">Transmembrane helix</keyword>
<dbReference type="GO" id="GO:0034205">
    <property type="term" value="P:amyloid-beta formation"/>
    <property type="evidence" value="ECO:0007669"/>
    <property type="project" value="TreeGrafter"/>
</dbReference>
<dbReference type="GO" id="GO:0006509">
    <property type="term" value="P:membrane protein ectodomain proteolysis"/>
    <property type="evidence" value="ECO:0007669"/>
    <property type="project" value="TreeGrafter"/>
</dbReference>
<feature type="transmembrane region" description="Helical" evidence="8">
    <location>
        <begin position="130"/>
        <end position="151"/>
    </location>
</feature>
<dbReference type="GO" id="GO:0007219">
    <property type="term" value="P:Notch signaling pathway"/>
    <property type="evidence" value="ECO:0007669"/>
    <property type="project" value="UniProtKB-KW"/>
</dbReference>
<evidence type="ECO:0000256" key="7">
    <source>
        <dbReference type="ARBA" id="ARBA00023136"/>
    </source>
</evidence>
<keyword evidence="8" id="KW-0378">Hydrolase</keyword>
<reference evidence="9 10" key="1">
    <citation type="submission" date="2020-04" db="EMBL/GenBank/DDBJ databases">
        <authorList>
            <person name="Laetsch R D."/>
            <person name="Stevens L."/>
            <person name="Kumar S."/>
            <person name="Blaxter L. M."/>
        </authorList>
    </citation>
    <scope>NUCLEOTIDE SEQUENCE [LARGE SCALE GENOMIC DNA]</scope>
</reference>
<comment type="caution">
    <text evidence="9">The sequence shown here is derived from an EMBL/GenBank/DDBJ whole genome shotgun (WGS) entry which is preliminary data.</text>
</comment>
<evidence type="ECO:0000313" key="9">
    <source>
        <dbReference type="EMBL" id="CAB3411462.1"/>
    </source>
</evidence>
<dbReference type="GO" id="GO:0055074">
    <property type="term" value="P:calcium ion homeostasis"/>
    <property type="evidence" value="ECO:0007669"/>
    <property type="project" value="TreeGrafter"/>
</dbReference>
<dbReference type="GO" id="GO:0016485">
    <property type="term" value="P:protein processing"/>
    <property type="evidence" value="ECO:0007669"/>
    <property type="project" value="InterPro"/>
</dbReference>
<dbReference type="Pfam" id="PF01080">
    <property type="entry name" value="Presenilin"/>
    <property type="match status" value="1"/>
</dbReference>
<dbReference type="InterPro" id="IPR006639">
    <property type="entry name" value="Preselin/SPP"/>
</dbReference>
<feature type="transmembrane region" description="Helical" evidence="8">
    <location>
        <begin position="12"/>
        <end position="33"/>
    </location>
</feature>
<evidence type="ECO:0000256" key="3">
    <source>
        <dbReference type="ARBA" id="ARBA00022824"/>
    </source>
</evidence>
<feature type="transmembrane region" description="Helical" evidence="8">
    <location>
        <begin position="180"/>
        <end position="198"/>
    </location>
</feature>
<dbReference type="SMART" id="SM00730">
    <property type="entry name" value="PSN"/>
    <property type="match status" value="1"/>
</dbReference>
<dbReference type="EMBL" id="CADEPM010000013">
    <property type="protein sequence ID" value="CAB3411462.1"/>
    <property type="molecule type" value="Genomic_DNA"/>
</dbReference>
<feature type="transmembrane region" description="Helical" evidence="8">
    <location>
        <begin position="97"/>
        <end position="118"/>
    </location>
</feature>
<keyword evidence="8" id="KW-0645">Protease</keyword>
<name>A0A8S1FF04_9PELO</name>
<dbReference type="PANTHER" id="PTHR10202:SF14">
    <property type="entry name" value="PRESENILIN HOP-1"/>
    <property type="match status" value="1"/>
</dbReference>
<keyword evidence="4 8" id="KW-0914">Notch signaling pathway</keyword>
<evidence type="ECO:0000256" key="5">
    <source>
        <dbReference type="ARBA" id="ARBA00022989"/>
    </source>
</evidence>
<dbReference type="Proteomes" id="UP000494206">
    <property type="component" value="Unassembled WGS sequence"/>
</dbReference>
<gene>
    <name evidence="9" type="ORF">CBOVIS_LOCUS12853</name>
</gene>
<dbReference type="GO" id="GO:0042500">
    <property type="term" value="F:aspartic endopeptidase activity, intramembrane cleaving"/>
    <property type="evidence" value="ECO:0007669"/>
    <property type="project" value="InterPro"/>
</dbReference>
<dbReference type="GO" id="GO:0070765">
    <property type="term" value="C:gamma-secretase complex"/>
    <property type="evidence" value="ECO:0007669"/>
    <property type="project" value="TreeGrafter"/>
</dbReference>
<dbReference type="GO" id="GO:0005789">
    <property type="term" value="C:endoplasmic reticulum membrane"/>
    <property type="evidence" value="ECO:0007669"/>
    <property type="project" value="UniProtKB-SubCell"/>
</dbReference>